<comment type="caution">
    <text evidence="1">The sequence shown here is derived from an EMBL/GenBank/DDBJ whole genome shotgun (WGS) entry which is preliminary data.</text>
</comment>
<evidence type="ECO:0008006" key="3">
    <source>
        <dbReference type="Google" id="ProtNLM"/>
    </source>
</evidence>
<reference evidence="1" key="1">
    <citation type="submission" date="2022-07" db="EMBL/GenBank/DDBJ databases">
        <title>Draft genome sequence of Zalerion maritima ATCC 34329, a (micro)plastics degrading marine fungus.</title>
        <authorList>
            <person name="Paco A."/>
            <person name="Goncalves M.F.M."/>
            <person name="Rocha-Santos T.A.P."/>
            <person name="Alves A."/>
        </authorList>
    </citation>
    <scope>NUCLEOTIDE SEQUENCE</scope>
    <source>
        <strain evidence="1">ATCC 34329</strain>
    </source>
</reference>
<dbReference type="Proteomes" id="UP001201980">
    <property type="component" value="Unassembled WGS sequence"/>
</dbReference>
<dbReference type="AlphaFoldDB" id="A0AAD5RJ24"/>
<proteinExistence type="predicted"/>
<evidence type="ECO:0000313" key="2">
    <source>
        <dbReference type="Proteomes" id="UP001201980"/>
    </source>
</evidence>
<accession>A0AAD5RJ24</accession>
<sequence length="285" mass="32127">MQELEGLAPSEIQDLYYGAGGTLAATNDYVAMLVQIADNAFSKGPGAASLEEGEDRLYHLHIFRQYAESWVDRSLDRGPFVSVHGDLEIFNLLLGGDMGIVSMLDWEWSRVVSCQFFKPPLWLSNARIEVLSYGYRYRDYLERFDKFLAAVRCRELERYGNELLANEWDKGKQKSGIMVANALENLTAMDWIASRYINLRAYGGKEDLPERLRAFIQDDTARKTLIEKKDLEWGASYTARLEQANANSIPLLTQTLPFAIGSTVVIIAGASYLSGWCTGLLPFSH</sequence>
<dbReference type="SUPFAM" id="SSF56112">
    <property type="entry name" value="Protein kinase-like (PK-like)"/>
    <property type="match status" value="1"/>
</dbReference>
<keyword evidence="2" id="KW-1185">Reference proteome</keyword>
<gene>
    <name evidence="1" type="ORF">MKZ38_007322</name>
</gene>
<dbReference type="Gene3D" id="3.90.1200.10">
    <property type="match status" value="1"/>
</dbReference>
<protein>
    <recommendedName>
        <fullName evidence="3">Aminoglycoside phosphotransferase domain-containing protein</fullName>
    </recommendedName>
</protein>
<dbReference type="InterPro" id="IPR011009">
    <property type="entry name" value="Kinase-like_dom_sf"/>
</dbReference>
<dbReference type="EMBL" id="JAKWBI020000469">
    <property type="protein sequence ID" value="KAJ2894664.1"/>
    <property type="molecule type" value="Genomic_DNA"/>
</dbReference>
<organism evidence="1 2">
    <name type="scientific">Zalerion maritima</name>
    <dbReference type="NCBI Taxonomy" id="339359"/>
    <lineage>
        <taxon>Eukaryota</taxon>
        <taxon>Fungi</taxon>
        <taxon>Dikarya</taxon>
        <taxon>Ascomycota</taxon>
        <taxon>Pezizomycotina</taxon>
        <taxon>Sordariomycetes</taxon>
        <taxon>Lulworthiomycetidae</taxon>
        <taxon>Lulworthiales</taxon>
        <taxon>Lulworthiaceae</taxon>
        <taxon>Zalerion</taxon>
    </lineage>
</organism>
<name>A0AAD5RJ24_9PEZI</name>
<evidence type="ECO:0000313" key="1">
    <source>
        <dbReference type="EMBL" id="KAJ2894664.1"/>
    </source>
</evidence>